<keyword evidence="2" id="KW-1185">Reference proteome</keyword>
<reference evidence="1 2" key="2">
    <citation type="journal article" date="2022" name="Mol. Ecol. Resour.">
        <title>The genomes of chicory, endive, great burdock and yacon provide insights into Asteraceae paleo-polyploidization history and plant inulin production.</title>
        <authorList>
            <person name="Fan W."/>
            <person name="Wang S."/>
            <person name="Wang H."/>
            <person name="Wang A."/>
            <person name="Jiang F."/>
            <person name="Liu H."/>
            <person name="Zhao H."/>
            <person name="Xu D."/>
            <person name="Zhang Y."/>
        </authorList>
    </citation>
    <scope>NUCLEOTIDE SEQUENCE [LARGE SCALE GENOMIC DNA]</scope>
    <source>
        <strain evidence="2">cv. Yunnan</strain>
        <tissue evidence="1">Leaves</tissue>
    </source>
</reference>
<reference evidence="2" key="1">
    <citation type="journal article" date="2022" name="Mol. Ecol. Resour.">
        <title>The genomes of chicory, endive, great burdock and yacon provide insights into Asteraceae palaeo-polyploidization history and plant inulin production.</title>
        <authorList>
            <person name="Fan W."/>
            <person name="Wang S."/>
            <person name="Wang H."/>
            <person name="Wang A."/>
            <person name="Jiang F."/>
            <person name="Liu H."/>
            <person name="Zhao H."/>
            <person name="Xu D."/>
            <person name="Zhang Y."/>
        </authorList>
    </citation>
    <scope>NUCLEOTIDE SEQUENCE [LARGE SCALE GENOMIC DNA]</scope>
    <source>
        <strain evidence="2">cv. Yunnan</strain>
    </source>
</reference>
<evidence type="ECO:0000313" key="1">
    <source>
        <dbReference type="EMBL" id="KAI3802058.1"/>
    </source>
</evidence>
<sequence>MKERGGKGERYTKWKSVVPILYDWLANHNLVWPSLSCRWGALLEQTTYKNHQRLYLSEQTDGSVPNTLVIANCEIVKPRVAAAQHIALALDKSKYKDLHAVRSYIPRLEQDLELLRAKAENEPGVYLETQLSNTEVAEPVELSSIQLEAKEKLKEAIAKIDKFEDDDSVSGSEFADSEDLSDIFETDCETDEENDENPLYLNEFEKFPVESNEVEDDFEKHLKQICEGKEGKR</sequence>
<comment type="caution">
    <text evidence="1">The sequence shown here is derived from an EMBL/GenBank/DDBJ whole genome shotgun (WGS) entry which is preliminary data.</text>
</comment>
<organism evidence="1 2">
    <name type="scientific">Smallanthus sonchifolius</name>
    <dbReference type="NCBI Taxonomy" id="185202"/>
    <lineage>
        <taxon>Eukaryota</taxon>
        <taxon>Viridiplantae</taxon>
        <taxon>Streptophyta</taxon>
        <taxon>Embryophyta</taxon>
        <taxon>Tracheophyta</taxon>
        <taxon>Spermatophyta</taxon>
        <taxon>Magnoliopsida</taxon>
        <taxon>eudicotyledons</taxon>
        <taxon>Gunneridae</taxon>
        <taxon>Pentapetalae</taxon>
        <taxon>asterids</taxon>
        <taxon>campanulids</taxon>
        <taxon>Asterales</taxon>
        <taxon>Asteraceae</taxon>
        <taxon>Asteroideae</taxon>
        <taxon>Heliantheae alliance</taxon>
        <taxon>Millerieae</taxon>
        <taxon>Smallanthus</taxon>
    </lineage>
</organism>
<gene>
    <name evidence="1" type="ORF">L1987_30182</name>
</gene>
<name>A0ACB9I1I5_9ASTR</name>
<proteinExistence type="predicted"/>
<evidence type="ECO:0000313" key="2">
    <source>
        <dbReference type="Proteomes" id="UP001056120"/>
    </source>
</evidence>
<protein>
    <submittedName>
        <fullName evidence="1">Uncharacterized protein</fullName>
    </submittedName>
</protein>
<dbReference type="EMBL" id="CM042027">
    <property type="protein sequence ID" value="KAI3802058.1"/>
    <property type="molecule type" value="Genomic_DNA"/>
</dbReference>
<accession>A0ACB9I1I5</accession>
<dbReference type="Proteomes" id="UP001056120">
    <property type="component" value="Linkage Group LG10"/>
</dbReference>